<dbReference type="EMBL" id="HBUE01255077">
    <property type="protein sequence ID" value="CAG6556015.1"/>
    <property type="molecule type" value="Transcribed_RNA"/>
</dbReference>
<protein>
    <submittedName>
        <fullName evidence="2">(northern house mosquito) hypothetical protein</fullName>
    </submittedName>
</protein>
<dbReference type="AlphaFoldDB" id="A0A8D8N902"/>
<evidence type="ECO:0000256" key="1">
    <source>
        <dbReference type="SAM" id="MobiDB-lite"/>
    </source>
</evidence>
<feature type="region of interest" description="Disordered" evidence="1">
    <location>
        <begin position="15"/>
        <end position="43"/>
    </location>
</feature>
<sequence>MRGREAVEQCHVPGVPSDAAAYHSGRQRGGLHHGVGPASAPVPSVLSQSARARHHGVGLPPDATLATIFRLGRGRVVAVEPEHASECGLRDRIHARHEFGDGRRIGYEQSVAERGAGQEQNCRHVAAERNPEGHQLVRFVPVQGHLRRGQRGHLLGGECCLK</sequence>
<reference evidence="2" key="1">
    <citation type="submission" date="2021-05" db="EMBL/GenBank/DDBJ databases">
        <authorList>
            <person name="Alioto T."/>
            <person name="Alioto T."/>
            <person name="Gomez Garrido J."/>
        </authorList>
    </citation>
    <scope>NUCLEOTIDE SEQUENCE</scope>
</reference>
<proteinExistence type="predicted"/>
<dbReference type="EMBL" id="HBUE01150092">
    <property type="protein sequence ID" value="CAG6504734.1"/>
    <property type="molecule type" value="Transcribed_RNA"/>
</dbReference>
<accession>A0A8D8N902</accession>
<dbReference type="EMBL" id="HBUE01014130">
    <property type="protein sequence ID" value="CAG6449828.1"/>
    <property type="molecule type" value="Transcribed_RNA"/>
</dbReference>
<evidence type="ECO:0000313" key="2">
    <source>
        <dbReference type="EMBL" id="CAG6556015.1"/>
    </source>
</evidence>
<name>A0A8D8N902_CULPI</name>
<organism evidence="2">
    <name type="scientific">Culex pipiens</name>
    <name type="common">House mosquito</name>
    <dbReference type="NCBI Taxonomy" id="7175"/>
    <lineage>
        <taxon>Eukaryota</taxon>
        <taxon>Metazoa</taxon>
        <taxon>Ecdysozoa</taxon>
        <taxon>Arthropoda</taxon>
        <taxon>Hexapoda</taxon>
        <taxon>Insecta</taxon>
        <taxon>Pterygota</taxon>
        <taxon>Neoptera</taxon>
        <taxon>Endopterygota</taxon>
        <taxon>Diptera</taxon>
        <taxon>Nematocera</taxon>
        <taxon>Culicoidea</taxon>
        <taxon>Culicidae</taxon>
        <taxon>Culicinae</taxon>
        <taxon>Culicini</taxon>
        <taxon>Culex</taxon>
        <taxon>Culex</taxon>
    </lineage>
</organism>